<dbReference type="KEGG" id="abom:D7I45_05765"/>
<feature type="transmembrane region" description="Helical" evidence="1">
    <location>
        <begin position="51"/>
        <end position="73"/>
    </location>
</feature>
<keyword evidence="3" id="KW-1185">Reference proteome</keyword>
<dbReference type="RefSeq" id="WP_120784761.1">
    <property type="nucleotide sequence ID" value="NZ_CP032626.1"/>
</dbReference>
<evidence type="ECO:0000313" key="3">
    <source>
        <dbReference type="Proteomes" id="UP000272003"/>
    </source>
</evidence>
<dbReference type="AlphaFoldDB" id="A0A387ASS0"/>
<feature type="transmembrane region" description="Helical" evidence="1">
    <location>
        <begin position="85"/>
        <end position="105"/>
    </location>
</feature>
<dbReference type="OrthoDB" id="5233at2"/>
<accession>A0A387ASS0</accession>
<dbReference type="Proteomes" id="UP000272003">
    <property type="component" value="Chromosome"/>
</dbReference>
<evidence type="ECO:0000256" key="1">
    <source>
        <dbReference type="SAM" id="Phobius"/>
    </source>
</evidence>
<protein>
    <submittedName>
        <fullName evidence="2">Uncharacterized protein</fullName>
    </submittedName>
</protein>
<proteinExistence type="predicted"/>
<organism evidence="2 3">
    <name type="scientific">Apilactobacillus bombintestini</name>
    <dbReference type="NCBI Taxonomy" id="2419772"/>
    <lineage>
        <taxon>Bacteria</taxon>
        <taxon>Bacillati</taxon>
        <taxon>Bacillota</taxon>
        <taxon>Bacilli</taxon>
        <taxon>Lactobacillales</taxon>
        <taxon>Lactobacillaceae</taxon>
        <taxon>Apilactobacillus</taxon>
    </lineage>
</organism>
<dbReference type="EMBL" id="CP032626">
    <property type="protein sequence ID" value="AYF92997.1"/>
    <property type="molecule type" value="Genomic_DNA"/>
</dbReference>
<evidence type="ECO:0000313" key="2">
    <source>
        <dbReference type="EMBL" id="AYF92997.1"/>
    </source>
</evidence>
<keyword evidence="1" id="KW-0812">Transmembrane</keyword>
<gene>
    <name evidence="2" type="ORF">D7I45_05765</name>
</gene>
<reference evidence="2 3" key="1">
    <citation type="submission" date="2018-09" db="EMBL/GenBank/DDBJ databases">
        <title>Genome sequencing of strain BHWM-4.</title>
        <authorList>
            <person name="Heo J."/>
            <person name="Kim S.-J."/>
            <person name="Kwon S.-W."/>
        </authorList>
    </citation>
    <scope>NUCLEOTIDE SEQUENCE [LARGE SCALE GENOMIC DNA]</scope>
    <source>
        <strain evidence="2 3">BHWM-4</strain>
    </source>
</reference>
<feature type="transmembrane region" description="Helical" evidence="1">
    <location>
        <begin position="25"/>
        <end position="44"/>
    </location>
</feature>
<name>A0A387ASS0_9LACO</name>
<keyword evidence="1" id="KW-1133">Transmembrane helix</keyword>
<keyword evidence="1" id="KW-0472">Membrane</keyword>
<sequence>MNNLPPMPKMMDLVFLVKRNGGIRIGRFGFSILSFLLHAIAPLLRKDYYNTACVLGIDACLYMAIHMFLQLVLNIDPAMTFDLSYFIGSIIWGFFYNNMYIAHLVKIGYKAVDKNSQSTIQKHHIKCEVTDLTSEEINRQSPI</sequence>